<dbReference type="Proteomes" id="UP001294444">
    <property type="component" value="Unassembled WGS sequence"/>
</dbReference>
<sequence>MSPAVTRATAATAFTTTTLATPPSSIEARAPSPLTSTSSQDRRSSTPSLAREPFVPKRKPTKAVPYTYLVTEASASAESLPNRSNTPVVVTDQIRPASALDTPITTAFSSQSPKPIRQQSNLAPQSLQQHRAGRTTRSTSRNLSHLSIAETHISSAPVSAVNTPLLRSKQTFAPTNGPQPQLRPRSHTPTTMTTAVRSTAASVAPVTPKIKAAVSADVAARIRSPRKHASTTVLRSTASTAAVTTSSSRSAHPFQQSSQTQQAKEAYTHSSSTWQSQIILEADSAGDTSFVYDAQDTNLGNETSETVQVYVRLRPAKPREECAWIANPYSSTISLEPSISTTRAQSASLGPFAFDGIQTGSANRPVYISVARPLVRAALDGYDAVVFAYGQTASGKTFTLSGDDAGTEAGIIPRAVRDIFRGIQQSSARREYLLRASYLEIWNENVKDLLEPSNVPQVRDDKRKRGGKGTTVQPLREEIVTSPAQVKDLLARGQGNRHVGATDWNERSSRSHTCFKITIESWDRDTTTHTTSMGKLGKKVTVSELCLIDLAGSEKYVSQGSDRRAEGAHINKSLLTLGKVIYALSEKSSSTNPTASAAGGVGVHIPYRDSKLTRILQNSLSGNARVAVVCTINPNPSAVDESLSTLNFAKRIKKVGLNARRNEIDGSAGGIGAEAQALILRYQTEAEVLRKMVADLQKQGTRVVEEEVEDERIRELQERLDVIGSLVVRGGRLNDDDDDADDDAGSDDETDKMIVSGSSTRTSNGSTAFTTTSTSTSDSTPTTSRSTSHSSAYARPVSPIKRTPLLHLYSNQDDSNPHVLAEKLFHANKKVASLTAELSSRPSLPASSAAQADLIATLRRQISELEAVCEAQATDAPPKIREDVEREWKGKVEELEQRIKDKDEFIRQIQGENEKLHKVNGKLMQLAHDTTKEMVENLSSPIRSGKAISALKNSDRSNTLGTTSGGSPFKPDGGFRQRPMSLYNPIFGSSSGSANAFPDFSKVSFSEQENDNNINKNHILESIASKEKINRRSISNDYTLLRMGTHEIEQEILLKSSTISSSDTFAILPKS</sequence>
<accession>A0AAJ4XQ65</accession>
<dbReference type="SMART" id="SM00129">
    <property type="entry name" value="KISc"/>
    <property type="match status" value="1"/>
</dbReference>
<evidence type="ECO:0000256" key="3">
    <source>
        <dbReference type="ARBA" id="ARBA00023054"/>
    </source>
</evidence>
<dbReference type="GO" id="GO:0008017">
    <property type="term" value="F:microtubule binding"/>
    <property type="evidence" value="ECO:0007669"/>
    <property type="project" value="InterPro"/>
</dbReference>
<feature type="region of interest" description="Disordered" evidence="7">
    <location>
        <begin position="1"/>
        <end position="58"/>
    </location>
</feature>
<dbReference type="PROSITE" id="PS50067">
    <property type="entry name" value="KINESIN_MOTOR_2"/>
    <property type="match status" value="1"/>
</dbReference>
<evidence type="ECO:0000256" key="6">
    <source>
        <dbReference type="SAM" id="Coils"/>
    </source>
</evidence>
<dbReference type="InterPro" id="IPR027640">
    <property type="entry name" value="Kinesin-like_fam"/>
</dbReference>
<name>A0AAJ4XQ65_9BASI</name>
<feature type="binding site" evidence="5">
    <location>
        <begin position="390"/>
        <end position="397"/>
    </location>
    <ligand>
        <name>ATP</name>
        <dbReference type="ChEBI" id="CHEBI:30616"/>
    </ligand>
</feature>
<reference evidence="9" key="1">
    <citation type="submission" date="2023-10" db="EMBL/GenBank/DDBJ databases">
        <authorList>
            <person name="Guldener U."/>
        </authorList>
    </citation>
    <scope>NUCLEOTIDE SEQUENCE</scope>
    <source>
        <strain evidence="9">Mp4</strain>
    </source>
</reference>
<gene>
    <name evidence="9" type="ORF">MEPE_05824</name>
</gene>
<protein>
    <submittedName>
        <fullName evidence="9">Related to Kinesin</fullName>
    </submittedName>
</protein>
<feature type="compositionally biased region" description="Polar residues" evidence="7">
    <location>
        <begin position="253"/>
        <end position="268"/>
    </location>
</feature>
<keyword evidence="10" id="KW-1185">Reference proteome</keyword>
<dbReference type="Gene3D" id="3.40.850.10">
    <property type="entry name" value="Kinesin motor domain"/>
    <property type="match status" value="1"/>
</dbReference>
<dbReference type="AlphaFoldDB" id="A0AAJ4XQ65"/>
<evidence type="ECO:0000256" key="2">
    <source>
        <dbReference type="ARBA" id="ARBA00022840"/>
    </source>
</evidence>
<feature type="coiled-coil region" evidence="6">
    <location>
        <begin position="855"/>
        <end position="912"/>
    </location>
</feature>
<dbReference type="PRINTS" id="PR00380">
    <property type="entry name" value="KINESINHEAVY"/>
</dbReference>
<evidence type="ECO:0000256" key="5">
    <source>
        <dbReference type="PROSITE-ProRule" id="PRU00283"/>
    </source>
</evidence>
<dbReference type="Pfam" id="PF00225">
    <property type="entry name" value="Kinesin"/>
    <property type="match status" value="1"/>
</dbReference>
<feature type="compositionally biased region" description="Polar residues" evidence="7">
    <location>
        <begin position="170"/>
        <end position="179"/>
    </location>
</feature>
<dbReference type="EMBL" id="OAPG01000017">
    <property type="protein sequence ID" value="SNX87114.1"/>
    <property type="molecule type" value="Genomic_DNA"/>
</dbReference>
<evidence type="ECO:0000259" key="8">
    <source>
        <dbReference type="PROSITE" id="PS50067"/>
    </source>
</evidence>
<feature type="domain" description="Kinesin motor" evidence="8">
    <location>
        <begin position="306"/>
        <end position="655"/>
    </location>
</feature>
<organism evidence="9 10">
    <name type="scientific">Melanopsichium pennsylvanicum</name>
    <dbReference type="NCBI Taxonomy" id="63383"/>
    <lineage>
        <taxon>Eukaryota</taxon>
        <taxon>Fungi</taxon>
        <taxon>Dikarya</taxon>
        <taxon>Basidiomycota</taxon>
        <taxon>Ustilaginomycotina</taxon>
        <taxon>Ustilaginomycetes</taxon>
        <taxon>Ustilaginales</taxon>
        <taxon>Ustilaginaceae</taxon>
        <taxon>Melanopsichium</taxon>
    </lineage>
</organism>
<feature type="region of interest" description="Disordered" evidence="7">
    <location>
        <begin position="731"/>
        <end position="797"/>
    </location>
</feature>
<keyword evidence="3 6" id="KW-0175">Coiled coil</keyword>
<feature type="region of interest" description="Disordered" evidence="7">
    <location>
        <begin position="105"/>
        <end position="141"/>
    </location>
</feature>
<dbReference type="GO" id="GO:0005524">
    <property type="term" value="F:ATP binding"/>
    <property type="evidence" value="ECO:0007669"/>
    <property type="project" value="UniProtKB-UniRule"/>
</dbReference>
<keyword evidence="1 5" id="KW-0547">Nucleotide-binding</keyword>
<evidence type="ECO:0000256" key="7">
    <source>
        <dbReference type="SAM" id="MobiDB-lite"/>
    </source>
</evidence>
<evidence type="ECO:0000256" key="1">
    <source>
        <dbReference type="ARBA" id="ARBA00022741"/>
    </source>
</evidence>
<comment type="caution">
    <text evidence="9">The sequence shown here is derived from an EMBL/GenBank/DDBJ whole genome shotgun (WGS) entry which is preliminary data.</text>
</comment>
<evidence type="ECO:0000256" key="4">
    <source>
        <dbReference type="ARBA" id="ARBA00023175"/>
    </source>
</evidence>
<dbReference type="GO" id="GO:0003777">
    <property type="term" value="F:microtubule motor activity"/>
    <property type="evidence" value="ECO:0007669"/>
    <property type="project" value="InterPro"/>
</dbReference>
<proteinExistence type="inferred from homology"/>
<feature type="compositionally biased region" description="Low complexity" evidence="7">
    <location>
        <begin position="756"/>
        <end position="791"/>
    </location>
</feature>
<feature type="compositionally biased region" description="Acidic residues" evidence="7">
    <location>
        <begin position="735"/>
        <end position="750"/>
    </location>
</feature>
<feature type="compositionally biased region" description="Polar residues" evidence="7">
    <location>
        <begin position="956"/>
        <end position="966"/>
    </location>
</feature>
<evidence type="ECO:0000313" key="10">
    <source>
        <dbReference type="Proteomes" id="UP001294444"/>
    </source>
</evidence>
<feature type="compositionally biased region" description="Low complexity" evidence="7">
    <location>
        <begin position="1"/>
        <end position="21"/>
    </location>
</feature>
<dbReference type="InterPro" id="IPR001752">
    <property type="entry name" value="Kinesin_motor_dom"/>
</dbReference>
<dbReference type="InterPro" id="IPR036961">
    <property type="entry name" value="Kinesin_motor_dom_sf"/>
</dbReference>
<evidence type="ECO:0000313" key="9">
    <source>
        <dbReference type="EMBL" id="SNX87114.1"/>
    </source>
</evidence>
<feature type="region of interest" description="Disordered" evidence="7">
    <location>
        <begin position="948"/>
        <end position="972"/>
    </location>
</feature>
<dbReference type="InterPro" id="IPR027417">
    <property type="entry name" value="P-loop_NTPase"/>
</dbReference>
<dbReference type="GO" id="GO:0007018">
    <property type="term" value="P:microtubule-based movement"/>
    <property type="evidence" value="ECO:0007669"/>
    <property type="project" value="InterPro"/>
</dbReference>
<keyword evidence="4 5" id="KW-0505">Motor protein</keyword>
<dbReference type="SUPFAM" id="SSF52540">
    <property type="entry name" value="P-loop containing nucleoside triphosphate hydrolases"/>
    <property type="match status" value="1"/>
</dbReference>
<dbReference type="PANTHER" id="PTHR47968:SF75">
    <property type="entry name" value="CENTROMERE-ASSOCIATED PROTEIN E"/>
    <property type="match status" value="1"/>
</dbReference>
<dbReference type="PANTHER" id="PTHR47968">
    <property type="entry name" value="CENTROMERE PROTEIN E"/>
    <property type="match status" value="1"/>
</dbReference>
<dbReference type="CDD" id="cd01374">
    <property type="entry name" value="KISc_CENP_E"/>
    <property type="match status" value="1"/>
</dbReference>
<comment type="similarity">
    <text evidence="5">Belongs to the TRAFAC class myosin-kinesin ATPase superfamily. Kinesin family.</text>
</comment>
<keyword evidence="2 5" id="KW-0067">ATP-binding</keyword>
<feature type="region of interest" description="Disordered" evidence="7">
    <location>
        <begin position="243"/>
        <end position="268"/>
    </location>
</feature>
<feature type="region of interest" description="Disordered" evidence="7">
    <location>
        <begin position="170"/>
        <end position="193"/>
    </location>
</feature>
<dbReference type="InterPro" id="IPR019821">
    <property type="entry name" value="Kinesin_motor_CS"/>
</dbReference>
<dbReference type="PROSITE" id="PS00411">
    <property type="entry name" value="KINESIN_MOTOR_1"/>
    <property type="match status" value="1"/>
</dbReference>